<dbReference type="Ensembl" id="ENSDCDT00010005876.1">
    <property type="protein sequence ID" value="ENSDCDP00010005677.1"/>
    <property type="gene ID" value="ENSDCDG00010002488.1"/>
</dbReference>
<keyword evidence="10" id="KW-1185">Reference proteome</keyword>
<evidence type="ECO:0000256" key="3">
    <source>
        <dbReference type="ARBA" id="ARBA00022614"/>
    </source>
</evidence>
<evidence type="ECO:0000256" key="1">
    <source>
        <dbReference type="ARBA" id="ARBA00004496"/>
    </source>
</evidence>
<feature type="domain" description="NACHT LRR and PYD" evidence="7">
    <location>
        <begin position="113"/>
        <end position="238"/>
    </location>
</feature>
<evidence type="ECO:0000259" key="8">
    <source>
        <dbReference type="Pfam" id="PF17779"/>
    </source>
</evidence>
<feature type="domain" description="NOD1/2 winged helix" evidence="8">
    <location>
        <begin position="55"/>
        <end position="111"/>
    </location>
</feature>
<dbReference type="AlphaFoldDB" id="A0AAY4A9M9"/>
<evidence type="ECO:0000313" key="9">
    <source>
        <dbReference type="Ensembl" id="ENSDCDP00010005677.1"/>
    </source>
</evidence>
<evidence type="ECO:0000256" key="6">
    <source>
        <dbReference type="ARBA" id="ARBA00022840"/>
    </source>
</evidence>
<accession>A0AAY4A9M9</accession>
<evidence type="ECO:0000259" key="7">
    <source>
        <dbReference type="Pfam" id="PF17776"/>
    </source>
</evidence>
<dbReference type="InterPro" id="IPR032675">
    <property type="entry name" value="LRR_dom_sf"/>
</dbReference>
<dbReference type="GO" id="GO:0005524">
    <property type="term" value="F:ATP binding"/>
    <property type="evidence" value="ECO:0007669"/>
    <property type="project" value="UniProtKB-KW"/>
</dbReference>
<dbReference type="Proteomes" id="UP000694580">
    <property type="component" value="Chromosome 5"/>
</dbReference>
<dbReference type="Pfam" id="PF17776">
    <property type="entry name" value="NLRC4_HD2"/>
    <property type="match status" value="1"/>
</dbReference>
<name>A0AAY4A9M9_9TELE</name>
<evidence type="ECO:0000256" key="2">
    <source>
        <dbReference type="ARBA" id="ARBA00022490"/>
    </source>
</evidence>
<keyword evidence="4" id="KW-0677">Repeat</keyword>
<evidence type="ECO:0000256" key="5">
    <source>
        <dbReference type="ARBA" id="ARBA00022741"/>
    </source>
</evidence>
<dbReference type="InterPro" id="IPR041075">
    <property type="entry name" value="NOD1/2_WH"/>
</dbReference>
<proteinExistence type="predicted"/>
<reference evidence="9" key="3">
    <citation type="submission" date="2025-09" db="UniProtKB">
        <authorList>
            <consortium name="Ensembl"/>
        </authorList>
    </citation>
    <scope>IDENTIFICATION</scope>
</reference>
<reference evidence="9" key="2">
    <citation type="submission" date="2025-08" db="UniProtKB">
        <authorList>
            <consortium name="Ensembl"/>
        </authorList>
    </citation>
    <scope>IDENTIFICATION</scope>
</reference>
<reference evidence="9 10" key="1">
    <citation type="submission" date="2020-06" db="EMBL/GenBank/DDBJ databases">
        <authorList>
            <consortium name="Wellcome Sanger Institute Data Sharing"/>
        </authorList>
    </citation>
    <scope>NUCLEOTIDE SEQUENCE [LARGE SCALE GENOMIC DNA]</scope>
</reference>
<dbReference type="GO" id="GO:0005737">
    <property type="term" value="C:cytoplasm"/>
    <property type="evidence" value="ECO:0007669"/>
    <property type="project" value="UniProtKB-SubCell"/>
</dbReference>
<organism evidence="9 10">
    <name type="scientific">Denticeps clupeoides</name>
    <name type="common">denticle herring</name>
    <dbReference type="NCBI Taxonomy" id="299321"/>
    <lineage>
        <taxon>Eukaryota</taxon>
        <taxon>Metazoa</taxon>
        <taxon>Chordata</taxon>
        <taxon>Craniata</taxon>
        <taxon>Vertebrata</taxon>
        <taxon>Euteleostomi</taxon>
        <taxon>Actinopterygii</taxon>
        <taxon>Neopterygii</taxon>
        <taxon>Teleostei</taxon>
        <taxon>Clupei</taxon>
        <taxon>Clupeiformes</taxon>
        <taxon>Denticipitoidei</taxon>
        <taxon>Denticipitidae</taxon>
        <taxon>Denticeps</taxon>
    </lineage>
</organism>
<protein>
    <submittedName>
        <fullName evidence="9">Uncharacterized protein</fullName>
    </submittedName>
</protein>
<comment type="subcellular location">
    <subcellularLocation>
        <location evidence="1">Cytoplasm</location>
    </subcellularLocation>
</comment>
<evidence type="ECO:0000256" key="4">
    <source>
        <dbReference type="ARBA" id="ARBA00022737"/>
    </source>
</evidence>
<dbReference type="Pfam" id="PF17779">
    <property type="entry name" value="WHD_NOD2"/>
    <property type="match status" value="1"/>
</dbReference>
<evidence type="ECO:0000313" key="10">
    <source>
        <dbReference type="Proteomes" id="UP000694580"/>
    </source>
</evidence>
<keyword evidence="6" id="KW-0067">ATP-binding</keyword>
<keyword evidence="3" id="KW-0433">Leucine-rich repeat</keyword>
<dbReference type="GeneTree" id="ENSGT01150000286911"/>
<dbReference type="SUPFAM" id="SSF52047">
    <property type="entry name" value="RNI-like"/>
    <property type="match status" value="1"/>
</dbReference>
<keyword evidence="2" id="KW-0963">Cytoplasm</keyword>
<dbReference type="Gene3D" id="3.80.10.10">
    <property type="entry name" value="Ribonuclease Inhibitor"/>
    <property type="match status" value="1"/>
</dbReference>
<dbReference type="InterPro" id="IPR041267">
    <property type="entry name" value="NLRP_HD2"/>
</dbReference>
<sequence length="449" mass="50944">HGTSYIGQSLAHNPPKTVSEVYYCYLLTTIKHHALKDKADRSTPPAEILSLVKEQMMKLGRLAYENLLKSKIMFDKEDLKKFGLEPQYIHATFLSQILVPIKEEKVEMFSFFHLTLQEHLAAVYSAVSLHKKEDILQALDFWCFGELHSGPELPPLISRGQQHKGLQMFVRFVMGLIRARMEGQLEGLVETSLHEYSKDLPTQLGLWFQSQFRNRKLSHQTMLNLLHCLMELHQHEATSRTALEIKELNLFKMKLSTVDCAAVHYVLQFCPHMLEELNLGYSNIGSRGLSRLGPILHRCKLLFMCGNNLGPDGAMLLWAALEHNATVEELYVDITGITEEGTENIVDCLGKNTALKILTLKELQHHRPDLRIIGNFADDLGLLQAYLDWVEELRGDANQMESVKNVDALHSVLRGLQVTGTDAKGENATKAKELEDQILQLLEETSPIK</sequence>
<keyword evidence="5" id="KW-0547">Nucleotide-binding</keyword>
<dbReference type="PANTHER" id="PTHR24106">
    <property type="entry name" value="NACHT, LRR AND CARD DOMAINS-CONTAINING"/>
    <property type="match status" value="1"/>
</dbReference>
<dbReference type="InterPro" id="IPR051261">
    <property type="entry name" value="NLR"/>
</dbReference>